<keyword evidence="4 7" id="KW-0812">Transmembrane</keyword>
<dbReference type="CDD" id="cd06261">
    <property type="entry name" value="TM_PBP2"/>
    <property type="match status" value="1"/>
</dbReference>
<evidence type="ECO:0000256" key="2">
    <source>
        <dbReference type="ARBA" id="ARBA00022448"/>
    </source>
</evidence>
<reference evidence="10 11" key="1">
    <citation type="submission" date="2020-08" db="EMBL/GenBank/DDBJ databases">
        <title>novel species in genus Nocardioides.</title>
        <authorList>
            <person name="Zhang G."/>
        </authorList>
    </citation>
    <scope>NUCLEOTIDE SEQUENCE [LARGE SCALE GENOMIC DNA]</scope>
    <source>
        <strain evidence="10 11">SC8A-24</strain>
    </source>
</reference>
<dbReference type="InterPro" id="IPR000515">
    <property type="entry name" value="MetI-like"/>
</dbReference>
<feature type="transmembrane region" description="Helical" evidence="7">
    <location>
        <begin position="56"/>
        <end position="73"/>
    </location>
</feature>
<proteinExistence type="inferred from homology"/>
<comment type="similarity">
    <text evidence="7">Belongs to the binding-protein-dependent transport system permease family.</text>
</comment>
<feature type="region of interest" description="Disordered" evidence="8">
    <location>
        <begin position="281"/>
        <end position="329"/>
    </location>
</feature>
<dbReference type="Proteomes" id="UP000604001">
    <property type="component" value="Unassembled WGS sequence"/>
</dbReference>
<evidence type="ECO:0000313" key="11">
    <source>
        <dbReference type="Proteomes" id="UP000604001"/>
    </source>
</evidence>
<dbReference type="PROSITE" id="PS50928">
    <property type="entry name" value="ABC_TM1"/>
    <property type="match status" value="1"/>
</dbReference>
<protein>
    <submittedName>
        <fullName evidence="10">ABC transporter permease subunit</fullName>
    </submittedName>
</protein>
<evidence type="ECO:0000256" key="1">
    <source>
        <dbReference type="ARBA" id="ARBA00004141"/>
    </source>
</evidence>
<dbReference type="SUPFAM" id="SSF161098">
    <property type="entry name" value="MetI-like"/>
    <property type="match status" value="1"/>
</dbReference>
<evidence type="ECO:0000256" key="7">
    <source>
        <dbReference type="RuleBase" id="RU363032"/>
    </source>
</evidence>
<comment type="caution">
    <text evidence="10">The sequence shown here is derived from an EMBL/GenBank/DDBJ whole genome shotgun (WGS) entry which is preliminary data.</text>
</comment>
<dbReference type="PANTHER" id="PTHR47737">
    <property type="entry name" value="GLYCINE BETAINE/PROLINE BETAINE TRANSPORT SYSTEM PERMEASE PROTEIN PROW"/>
    <property type="match status" value="1"/>
</dbReference>
<evidence type="ECO:0000313" key="10">
    <source>
        <dbReference type="EMBL" id="MBC2959352.1"/>
    </source>
</evidence>
<evidence type="ECO:0000256" key="5">
    <source>
        <dbReference type="ARBA" id="ARBA00022989"/>
    </source>
</evidence>
<feature type="transmembrane region" description="Helical" evidence="7">
    <location>
        <begin position="224"/>
        <end position="247"/>
    </location>
</feature>
<feature type="transmembrane region" description="Helical" evidence="7">
    <location>
        <begin position="102"/>
        <end position="124"/>
    </location>
</feature>
<keyword evidence="2 7" id="KW-0813">Transport</keyword>
<feature type="transmembrane region" description="Helical" evidence="7">
    <location>
        <begin position="145"/>
        <end position="172"/>
    </location>
</feature>
<evidence type="ECO:0000256" key="3">
    <source>
        <dbReference type="ARBA" id="ARBA00022475"/>
    </source>
</evidence>
<feature type="compositionally biased region" description="Basic residues" evidence="8">
    <location>
        <begin position="289"/>
        <end position="299"/>
    </location>
</feature>
<evidence type="ECO:0000256" key="8">
    <source>
        <dbReference type="SAM" id="MobiDB-lite"/>
    </source>
</evidence>
<feature type="compositionally biased region" description="Low complexity" evidence="8">
    <location>
        <begin position="302"/>
        <end position="322"/>
    </location>
</feature>
<comment type="subcellular location">
    <subcellularLocation>
        <location evidence="7">Cell membrane</location>
        <topology evidence="7">Multi-pass membrane protein</topology>
    </subcellularLocation>
    <subcellularLocation>
        <location evidence="1">Membrane</location>
        <topology evidence="1">Multi-pass membrane protein</topology>
    </subcellularLocation>
</comment>
<name>A0ABR6U4L8_9ACTN</name>
<organism evidence="10 11">
    <name type="scientific">Nocardioides deserti</name>
    <dbReference type="NCBI Taxonomy" id="1588644"/>
    <lineage>
        <taxon>Bacteria</taxon>
        <taxon>Bacillati</taxon>
        <taxon>Actinomycetota</taxon>
        <taxon>Actinomycetes</taxon>
        <taxon>Propionibacteriales</taxon>
        <taxon>Nocardioidaceae</taxon>
        <taxon>Nocardioides</taxon>
    </lineage>
</organism>
<feature type="transmembrane region" description="Helical" evidence="7">
    <location>
        <begin position="78"/>
        <end position="96"/>
    </location>
</feature>
<accession>A0ABR6U4L8</accession>
<evidence type="ECO:0000256" key="6">
    <source>
        <dbReference type="ARBA" id="ARBA00023136"/>
    </source>
</evidence>
<keyword evidence="5 7" id="KW-1133">Transmembrane helix</keyword>
<evidence type="ECO:0000259" key="9">
    <source>
        <dbReference type="PROSITE" id="PS50928"/>
    </source>
</evidence>
<dbReference type="RefSeq" id="WP_186345013.1">
    <property type="nucleotide sequence ID" value="NZ_BMMR01000002.1"/>
</dbReference>
<dbReference type="PANTHER" id="PTHR47737:SF1">
    <property type="entry name" value="GLYCINE BETAINE_PROLINE BETAINE TRANSPORT SYSTEM PERMEASE PROTEIN PROW"/>
    <property type="match status" value="1"/>
</dbReference>
<feature type="domain" description="ABC transmembrane type-1" evidence="9">
    <location>
        <begin position="98"/>
        <end position="277"/>
    </location>
</feature>
<keyword evidence="6 7" id="KW-0472">Membrane</keyword>
<sequence>MAADDWERVDGVPRIPLGDWILDGFEWVQDHLGGVLDAVADLTETTVDGLTDLLDGPAPLVTAAVLALIAWLAKDWKLALGSFVGLAGIVGVEQWTNAMATLSLVLVATLVALVIGIPLGVLAARSDRFSRVVRPVMDLMQTMPAFVWLVPVVMLFSIGSPPALVATVIFALPPAVRLTELGIRQVDAEVVEAGHAFGATPRQILRETQLPLALPTVMAGVNQVIMLALSMAVIAGLVGGGGLGGAVTSSISRLDIGLGFEAGLSVVVLAVYLDRVTASAGRRTPGQRGRARALLARRRATADAAGRTPAPAADGPAAPAAAEPEDARA</sequence>
<gene>
    <name evidence="10" type="ORF">H7344_03460</name>
</gene>
<dbReference type="InterPro" id="IPR035906">
    <property type="entry name" value="MetI-like_sf"/>
</dbReference>
<dbReference type="Gene3D" id="1.10.3720.10">
    <property type="entry name" value="MetI-like"/>
    <property type="match status" value="1"/>
</dbReference>
<keyword evidence="11" id="KW-1185">Reference proteome</keyword>
<dbReference type="Pfam" id="PF00528">
    <property type="entry name" value="BPD_transp_1"/>
    <property type="match status" value="1"/>
</dbReference>
<keyword evidence="3" id="KW-1003">Cell membrane</keyword>
<dbReference type="EMBL" id="JACMYC010000002">
    <property type="protein sequence ID" value="MBC2959352.1"/>
    <property type="molecule type" value="Genomic_DNA"/>
</dbReference>
<evidence type="ECO:0000256" key="4">
    <source>
        <dbReference type="ARBA" id="ARBA00022692"/>
    </source>
</evidence>